<keyword evidence="6 7" id="KW-0472">Membrane</keyword>
<accession>A0A4P7L5S4</accession>
<dbReference type="InterPro" id="IPR035906">
    <property type="entry name" value="MetI-like_sf"/>
</dbReference>
<comment type="similarity">
    <text evidence="7">Belongs to the binding-protein-dependent transport system permease family.</text>
</comment>
<evidence type="ECO:0000256" key="4">
    <source>
        <dbReference type="ARBA" id="ARBA00022692"/>
    </source>
</evidence>
<evidence type="ECO:0000256" key="7">
    <source>
        <dbReference type="RuleBase" id="RU363032"/>
    </source>
</evidence>
<sequence length="279" mass="29959">MSVAELSLPAAQHGASRAAPLRKALNWRNATRWLLAWPVPLTLLLLWYVASRHAWIPPQVLPAPEDVAHTLAGLWTSGELQANLAISALRVAGGFGVGLLGGLALGAAMGLSPTLRDYVYPTFKAFSQVPVLGWLPLLMLLVGIDEALKVILIAKAAFVPVALNTYKGIGSVPVRYLEVARVLQLTRWQTLARVVLPAAAAPVWNGVRYGLTHAWLALVVVELLASSEGLGYMIVYGRQLFQLDMVLAAVVVVGVIGFALDKVLALAEGAVLRWRKPGF</sequence>
<dbReference type="STRING" id="1349762.GCA_001592245_00798"/>
<evidence type="ECO:0000256" key="6">
    <source>
        <dbReference type="ARBA" id="ARBA00023136"/>
    </source>
</evidence>
<dbReference type="SUPFAM" id="SSF161098">
    <property type="entry name" value="MetI-like"/>
    <property type="match status" value="1"/>
</dbReference>
<evidence type="ECO:0000256" key="3">
    <source>
        <dbReference type="ARBA" id="ARBA00022475"/>
    </source>
</evidence>
<dbReference type="CDD" id="cd06261">
    <property type="entry name" value="TM_PBP2"/>
    <property type="match status" value="1"/>
</dbReference>
<dbReference type="AlphaFoldDB" id="A0A4P7L5S4"/>
<feature type="transmembrane region" description="Helical" evidence="7">
    <location>
        <begin position="123"/>
        <end position="144"/>
    </location>
</feature>
<keyword evidence="5 7" id="KW-1133">Transmembrane helix</keyword>
<proteinExistence type="inferred from homology"/>
<reference evidence="9 10" key="1">
    <citation type="submission" date="2019-03" db="EMBL/GenBank/DDBJ databases">
        <title>Efficiently degradation of phenoxyalkanoic acid herbicides by Cupriavidus oxalaticus strain X32.</title>
        <authorList>
            <person name="Sheng X."/>
        </authorList>
    </citation>
    <scope>NUCLEOTIDE SEQUENCE [LARGE SCALE GENOMIC DNA]</scope>
    <source>
        <strain evidence="9 10">X32</strain>
    </source>
</reference>
<dbReference type="GO" id="GO:0055085">
    <property type="term" value="P:transmembrane transport"/>
    <property type="evidence" value="ECO:0007669"/>
    <property type="project" value="InterPro"/>
</dbReference>
<organism evidence="9 10">
    <name type="scientific">Cupriavidus oxalaticus</name>
    <dbReference type="NCBI Taxonomy" id="96344"/>
    <lineage>
        <taxon>Bacteria</taxon>
        <taxon>Pseudomonadati</taxon>
        <taxon>Pseudomonadota</taxon>
        <taxon>Betaproteobacteria</taxon>
        <taxon>Burkholderiales</taxon>
        <taxon>Burkholderiaceae</taxon>
        <taxon>Cupriavidus</taxon>
    </lineage>
</organism>
<dbReference type="PANTHER" id="PTHR30151">
    <property type="entry name" value="ALKANE SULFONATE ABC TRANSPORTER-RELATED, MEMBRANE SUBUNIT"/>
    <property type="match status" value="1"/>
</dbReference>
<evidence type="ECO:0000259" key="8">
    <source>
        <dbReference type="PROSITE" id="PS50928"/>
    </source>
</evidence>
<dbReference type="OrthoDB" id="9806809at2"/>
<comment type="subcellular location">
    <subcellularLocation>
        <location evidence="1 7">Cell membrane</location>
        <topology evidence="1 7">Multi-pass membrane protein</topology>
    </subcellularLocation>
</comment>
<feature type="transmembrane region" description="Helical" evidence="7">
    <location>
        <begin position="246"/>
        <end position="267"/>
    </location>
</feature>
<dbReference type="Pfam" id="PF00528">
    <property type="entry name" value="BPD_transp_1"/>
    <property type="match status" value="1"/>
</dbReference>
<keyword evidence="3" id="KW-1003">Cell membrane</keyword>
<keyword evidence="2 7" id="KW-0813">Transport</keyword>
<keyword evidence="4 7" id="KW-0812">Transmembrane</keyword>
<dbReference type="GO" id="GO:0005886">
    <property type="term" value="C:plasma membrane"/>
    <property type="evidence" value="ECO:0007669"/>
    <property type="project" value="UniProtKB-SubCell"/>
</dbReference>
<name>A0A4P7L5S4_9BURK</name>
<feature type="transmembrane region" description="Helical" evidence="7">
    <location>
        <begin position="30"/>
        <end position="50"/>
    </location>
</feature>
<gene>
    <name evidence="9" type="ORF">E0W60_04605</name>
</gene>
<dbReference type="Gene3D" id="1.10.3720.10">
    <property type="entry name" value="MetI-like"/>
    <property type="match status" value="1"/>
</dbReference>
<dbReference type="PROSITE" id="PS50928">
    <property type="entry name" value="ABC_TM1"/>
    <property type="match status" value="1"/>
</dbReference>
<protein>
    <submittedName>
        <fullName evidence="9">ABC transporter permease</fullName>
    </submittedName>
</protein>
<feature type="domain" description="ABC transmembrane type-1" evidence="8">
    <location>
        <begin position="80"/>
        <end position="264"/>
    </location>
</feature>
<feature type="transmembrane region" description="Helical" evidence="7">
    <location>
        <begin position="84"/>
        <end position="111"/>
    </location>
</feature>
<dbReference type="PANTHER" id="PTHR30151:SF38">
    <property type="entry name" value="ALIPHATIC SULFONATES TRANSPORT PERMEASE PROTEIN SSUC-RELATED"/>
    <property type="match status" value="1"/>
</dbReference>
<feature type="transmembrane region" description="Helical" evidence="7">
    <location>
        <begin position="213"/>
        <end position="234"/>
    </location>
</feature>
<dbReference type="KEGG" id="cox:E0W60_04605"/>
<evidence type="ECO:0000313" key="10">
    <source>
        <dbReference type="Proteomes" id="UP000295294"/>
    </source>
</evidence>
<evidence type="ECO:0000313" key="9">
    <source>
        <dbReference type="EMBL" id="QBY50485.1"/>
    </source>
</evidence>
<evidence type="ECO:0000256" key="2">
    <source>
        <dbReference type="ARBA" id="ARBA00022448"/>
    </source>
</evidence>
<dbReference type="InterPro" id="IPR000515">
    <property type="entry name" value="MetI-like"/>
</dbReference>
<dbReference type="Proteomes" id="UP000295294">
    <property type="component" value="Chromosome 1"/>
</dbReference>
<evidence type="ECO:0000256" key="5">
    <source>
        <dbReference type="ARBA" id="ARBA00022989"/>
    </source>
</evidence>
<evidence type="ECO:0000256" key="1">
    <source>
        <dbReference type="ARBA" id="ARBA00004651"/>
    </source>
</evidence>
<dbReference type="EMBL" id="CP038634">
    <property type="protein sequence ID" value="QBY50485.1"/>
    <property type="molecule type" value="Genomic_DNA"/>
</dbReference>
<dbReference type="RefSeq" id="WP_135703174.1">
    <property type="nucleotide sequence ID" value="NZ_CP038634.1"/>
</dbReference>